<comment type="caution">
    <text evidence="1">The sequence shown here is derived from an EMBL/GenBank/DDBJ whole genome shotgun (WGS) entry which is preliminary data.</text>
</comment>
<reference evidence="1" key="1">
    <citation type="submission" date="2022-11" db="EMBL/GenBank/DDBJ databases">
        <authorList>
            <person name="Morgan W.R."/>
            <person name="Tartar A."/>
        </authorList>
    </citation>
    <scope>NUCLEOTIDE SEQUENCE</scope>
    <source>
        <strain evidence="1">ARSEF 373</strain>
    </source>
</reference>
<dbReference type="Proteomes" id="UP001146120">
    <property type="component" value="Unassembled WGS sequence"/>
</dbReference>
<gene>
    <name evidence="1" type="ORF">N0F65_011038</name>
</gene>
<evidence type="ECO:0000313" key="1">
    <source>
        <dbReference type="EMBL" id="DBA04490.1"/>
    </source>
</evidence>
<dbReference type="EMBL" id="DAKRPA010000007">
    <property type="protein sequence ID" value="DBA04490.1"/>
    <property type="molecule type" value="Genomic_DNA"/>
</dbReference>
<organism evidence="1 2">
    <name type="scientific">Lagenidium giganteum</name>
    <dbReference type="NCBI Taxonomy" id="4803"/>
    <lineage>
        <taxon>Eukaryota</taxon>
        <taxon>Sar</taxon>
        <taxon>Stramenopiles</taxon>
        <taxon>Oomycota</taxon>
        <taxon>Peronosporomycetes</taxon>
        <taxon>Pythiales</taxon>
        <taxon>Pythiaceae</taxon>
    </lineage>
</organism>
<proteinExistence type="predicted"/>
<accession>A0AAV2ZLF0</accession>
<name>A0AAV2ZLF0_9STRA</name>
<reference evidence="1" key="2">
    <citation type="journal article" date="2023" name="Microbiol Resour">
        <title>Decontamination and Annotation of the Draft Genome Sequence of the Oomycete Lagenidium giganteum ARSEF 373.</title>
        <authorList>
            <person name="Morgan W.R."/>
            <person name="Tartar A."/>
        </authorList>
    </citation>
    <scope>NUCLEOTIDE SEQUENCE</scope>
    <source>
        <strain evidence="1">ARSEF 373</strain>
    </source>
</reference>
<dbReference type="AlphaFoldDB" id="A0AAV2ZLF0"/>
<evidence type="ECO:0000313" key="2">
    <source>
        <dbReference type="Proteomes" id="UP001146120"/>
    </source>
</evidence>
<sequence>MENRRYEFKGFILSLIFHVKALGGLNPLQKFLTQFQQARQVPSLWNDKQQFFANAKPPPQSLQPRVRAEHPSWEQASSNLQHKLVEAVRGTAALVEAKRSRSCGWFCWTYRPTPRRETGPQAANPISCGVGGGSEAHVGTHRKPIENFSQIIVAECEDQRKRADEDEEACITSYS</sequence>
<keyword evidence="2" id="KW-1185">Reference proteome</keyword>
<protein>
    <submittedName>
        <fullName evidence="1">Uncharacterized protein</fullName>
    </submittedName>
</protein>